<keyword evidence="2" id="KW-1185">Reference proteome</keyword>
<dbReference type="Pfam" id="PF09561">
    <property type="entry name" value="RE_HpaII"/>
    <property type="match status" value="1"/>
</dbReference>
<organism evidence="1 2">
    <name type="scientific">Winogradskyella pacifica</name>
    <dbReference type="NCBI Taxonomy" id="664642"/>
    <lineage>
        <taxon>Bacteria</taxon>
        <taxon>Pseudomonadati</taxon>
        <taxon>Bacteroidota</taxon>
        <taxon>Flavobacteriia</taxon>
        <taxon>Flavobacteriales</taxon>
        <taxon>Flavobacteriaceae</taxon>
        <taxon>Winogradskyella</taxon>
    </lineage>
</organism>
<keyword evidence="1" id="KW-0255">Endonuclease</keyword>
<gene>
    <name evidence="1" type="ORF">DFQ09_10553</name>
</gene>
<protein>
    <submittedName>
        <fullName evidence="1">HpaII restriction endonuclease</fullName>
    </submittedName>
</protein>
<accession>A0A3D9MAJ3</accession>
<dbReference type="GO" id="GO:0004519">
    <property type="term" value="F:endonuclease activity"/>
    <property type="evidence" value="ECO:0007669"/>
    <property type="project" value="UniProtKB-KW"/>
</dbReference>
<evidence type="ECO:0000313" key="1">
    <source>
        <dbReference type="EMBL" id="REE16842.1"/>
    </source>
</evidence>
<proteinExistence type="predicted"/>
<dbReference type="AlphaFoldDB" id="A0A3D9MAJ3"/>
<dbReference type="OrthoDB" id="1551452at2"/>
<sequence>MITGNKGEWSELYVLIRLLADGKLHQSDIDLSKDENNIYEIIKAYKSESEYKLEFQRDKEILVIKDKNDSYEEIGKFSINSFDQLAKKLFTGIKEGKGRTFSIESLKNQLDKLHIKKIKANSQTKADISLRIYDHRLAKETDLGFSIKSLLGGDSTLFNTGYGNNFIFNVTNNLDTSVSDFNKTTYAPENGVSKITTRLKELKKLNCKISYKEVQSKQLWRNLKMIDGDLPAILAQALYFRWLFREPSLAKVSELLEDNDPLNFYDGIPSEQKLYSYKIKRFLAEAAMGMTSETPWLGEYDLFGGVIIAKNDGDIVCFHIYDFNLFRSYLLNNTKFEQPATGEDGNNPGNRKKTGKKYYYGWLENDLDDLIFKINLQIRFK</sequence>
<reference evidence="1 2" key="1">
    <citation type="submission" date="2018-07" db="EMBL/GenBank/DDBJ databases">
        <title>Genomic Encyclopedia of Type Strains, Phase III (KMG-III): the genomes of soil and plant-associated and newly described type strains.</title>
        <authorList>
            <person name="Whitman W."/>
        </authorList>
    </citation>
    <scope>NUCLEOTIDE SEQUENCE [LARGE SCALE GENOMIC DNA]</scope>
    <source>
        <strain evidence="1 2">CECT 7948</strain>
    </source>
</reference>
<dbReference type="RefSeq" id="WP_115810473.1">
    <property type="nucleotide sequence ID" value="NZ_QREI01000005.1"/>
</dbReference>
<keyword evidence="1" id="KW-0378">Hydrolase</keyword>
<comment type="caution">
    <text evidence="1">The sequence shown here is derived from an EMBL/GenBank/DDBJ whole genome shotgun (WGS) entry which is preliminary data.</text>
</comment>
<dbReference type="InterPro" id="IPR019062">
    <property type="entry name" value="Restrct_endonuc_II_HpaII"/>
</dbReference>
<dbReference type="Proteomes" id="UP000256919">
    <property type="component" value="Unassembled WGS sequence"/>
</dbReference>
<dbReference type="EMBL" id="QREI01000005">
    <property type="protein sequence ID" value="REE16842.1"/>
    <property type="molecule type" value="Genomic_DNA"/>
</dbReference>
<keyword evidence="1" id="KW-0540">Nuclease</keyword>
<name>A0A3D9MAJ3_9FLAO</name>
<evidence type="ECO:0000313" key="2">
    <source>
        <dbReference type="Proteomes" id="UP000256919"/>
    </source>
</evidence>